<keyword evidence="2" id="KW-1185">Reference proteome</keyword>
<evidence type="ECO:0000313" key="2">
    <source>
        <dbReference type="Proteomes" id="UP000076842"/>
    </source>
</evidence>
<dbReference type="EMBL" id="KV423914">
    <property type="protein sequence ID" value="KZT62771.1"/>
    <property type="molecule type" value="Genomic_DNA"/>
</dbReference>
<dbReference type="Proteomes" id="UP000076842">
    <property type="component" value="Unassembled WGS sequence"/>
</dbReference>
<dbReference type="AlphaFoldDB" id="A0A165K783"/>
<dbReference type="InParanoid" id="A0A165K783"/>
<evidence type="ECO:0000313" key="1">
    <source>
        <dbReference type="EMBL" id="KZT62771.1"/>
    </source>
</evidence>
<reference evidence="1 2" key="1">
    <citation type="journal article" date="2016" name="Mol. Biol. Evol.">
        <title>Comparative Genomics of Early-Diverging Mushroom-Forming Fungi Provides Insights into the Origins of Lignocellulose Decay Capabilities.</title>
        <authorList>
            <person name="Nagy L.G."/>
            <person name="Riley R."/>
            <person name="Tritt A."/>
            <person name="Adam C."/>
            <person name="Daum C."/>
            <person name="Floudas D."/>
            <person name="Sun H."/>
            <person name="Yadav J.S."/>
            <person name="Pangilinan J."/>
            <person name="Larsson K.H."/>
            <person name="Matsuura K."/>
            <person name="Barry K."/>
            <person name="Labutti K."/>
            <person name="Kuo R."/>
            <person name="Ohm R.A."/>
            <person name="Bhattacharya S.S."/>
            <person name="Shirouzu T."/>
            <person name="Yoshinaga Y."/>
            <person name="Martin F.M."/>
            <person name="Grigoriev I.V."/>
            <person name="Hibbett D.S."/>
        </authorList>
    </citation>
    <scope>NUCLEOTIDE SEQUENCE [LARGE SCALE GENOMIC DNA]</scope>
    <source>
        <strain evidence="1 2">HHB12733</strain>
    </source>
</reference>
<accession>A0A165K783</accession>
<name>A0A165K783_9BASI</name>
<sequence length="63" mass="6763">MQAEPPECFCGPLVLLGALVLILHLLQHGSLLRTAATISGPWRARRGTALIPHIPSSSFPPPR</sequence>
<proteinExistence type="predicted"/>
<protein>
    <submittedName>
        <fullName evidence="1">Uncharacterized protein</fullName>
    </submittedName>
</protein>
<gene>
    <name evidence="1" type="ORF">CALCODRAFT_489257</name>
</gene>
<organism evidence="1 2">
    <name type="scientific">Calocera cornea HHB12733</name>
    <dbReference type="NCBI Taxonomy" id="1353952"/>
    <lineage>
        <taxon>Eukaryota</taxon>
        <taxon>Fungi</taxon>
        <taxon>Dikarya</taxon>
        <taxon>Basidiomycota</taxon>
        <taxon>Agaricomycotina</taxon>
        <taxon>Dacrymycetes</taxon>
        <taxon>Dacrymycetales</taxon>
        <taxon>Dacrymycetaceae</taxon>
        <taxon>Calocera</taxon>
    </lineage>
</organism>